<feature type="region of interest" description="Disordered" evidence="6">
    <location>
        <begin position="337"/>
        <end position="362"/>
    </location>
</feature>
<name>A0A6A6XF23_9PLEO</name>
<evidence type="ECO:0000259" key="8">
    <source>
        <dbReference type="Pfam" id="PF20684"/>
    </source>
</evidence>
<feature type="transmembrane region" description="Helical" evidence="7">
    <location>
        <begin position="15"/>
        <end position="39"/>
    </location>
</feature>
<organism evidence="9 10">
    <name type="scientific">Melanomma pulvis-pyrius CBS 109.77</name>
    <dbReference type="NCBI Taxonomy" id="1314802"/>
    <lineage>
        <taxon>Eukaryota</taxon>
        <taxon>Fungi</taxon>
        <taxon>Dikarya</taxon>
        <taxon>Ascomycota</taxon>
        <taxon>Pezizomycotina</taxon>
        <taxon>Dothideomycetes</taxon>
        <taxon>Pleosporomycetidae</taxon>
        <taxon>Pleosporales</taxon>
        <taxon>Melanommataceae</taxon>
        <taxon>Melanomma</taxon>
    </lineage>
</organism>
<proteinExistence type="inferred from homology"/>
<feature type="transmembrane region" description="Helical" evidence="7">
    <location>
        <begin position="209"/>
        <end position="230"/>
    </location>
</feature>
<protein>
    <recommendedName>
        <fullName evidence="8">Rhodopsin domain-containing protein</fullName>
    </recommendedName>
</protein>
<feature type="transmembrane region" description="Helical" evidence="7">
    <location>
        <begin position="250"/>
        <end position="268"/>
    </location>
</feature>
<feature type="transmembrane region" description="Helical" evidence="7">
    <location>
        <begin position="124"/>
        <end position="146"/>
    </location>
</feature>
<dbReference type="Proteomes" id="UP000799757">
    <property type="component" value="Unassembled WGS sequence"/>
</dbReference>
<keyword evidence="2 7" id="KW-0812">Transmembrane</keyword>
<evidence type="ECO:0000313" key="9">
    <source>
        <dbReference type="EMBL" id="KAF2795036.1"/>
    </source>
</evidence>
<reference evidence="9" key="1">
    <citation type="journal article" date="2020" name="Stud. Mycol.">
        <title>101 Dothideomycetes genomes: a test case for predicting lifestyles and emergence of pathogens.</title>
        <authorList>
            <person name="Haridas S."/>
            <person name="Albert R."/>
            <person name="Binder M."/>
            <person name="Bloem J."/>
            <person name="Labutti K."/>
            <person name="Salamov A."/>
            <person name="Andreopoulos B."/>
            <person name="Baker S."/>
            <person name="Barry K."/>
            <person name="Bills G."/>
            <person name="Bluhm B."/>
            <person name="Cannon C."/>
            <person name="Castanera R."/>
            <person name="Culley D."/>
            <person name="Daum C."/>
            <person name="Ezra D."/>
            <person name="Gonzalez J."/>
            <person name="Henrissat B."/>
            <person name="Kuo A."/>
            <person name="Liang C."/>
            <person name="Lipzen A."/>
            <person name="Lutzoni F."/>
            <person name="Magnuson J."/>
            <person name="Mondo S."/>
            <person name="Nolan M."/>
            <person name="Ohm R."/>
            <person name="Pangilinan J."/>
            <person name="Park H.-J."/>
            <person name="Ramirez L."/>
            <person name="Alfaro M."/>
            <person name="Sun H."/>
            <person name="Tritt A."/>
            <person name="Yoshinaga Y."/>
            <person name="Zwiers L.-H."/>
            <person name="Turgeon B."/>
            <person name="Goodwin S."/>
            <person name="Spatafora J."/>
            <person name="Crous P."/>
            <person name="Grigoriev I."/>
        </authorList>
    </citation>
    <scope>NUCLEOTIDE SEQUENCE</scope>
    <source>
        <strain evidence="9">CBS 109.77</strain>
    </source>
</reference>
<dbReference type="OrthoDB" id="4682787at2759"/>
<evidence type="ECO:0000256" key="4">
    <source>
        <dbReference type="ARBA" id="ARBA00023136"/>
    </source>
</evidence>
<comment type="similarity">
    <text evidence="5">Belongs to the SAT4 family.</text>
</comment>
<accession>A0A6A6XF23</accession>
<keyword evidence="3 7" id="KW-1133">Transmembrane helix</keyword>
<feature type="region of interest" description="Disordered" evidence="6">
    <location>
        <begin position="299"/>
        <end position="322"/>
    </location>
</feature>
<evidence type="ECO:0000256" key="1">
    <source>
        <dbReference type="ARBA" id="ARBA00004141"/>
    </source>
</evidence>
<evidence type="ECO:0000256" key="6">
    <source>
        <dbReference type="SAM" id="MobiDB-lite"/>
    </source>
</evidence>
<evidence type="ECO:0000313" key="10">
    <source>
        <dbReference type="Proteomes" id="UP000799757"/>
    </source>
</evidence>
<feature type="transmembrane region" description="Helical" evidence="7">
    <location>
        <begin position="46"/>
        <end position="66"/>
    </location>
</feature>
<dbReference type="PANTHER" id="PTHR33048">
    <property type="entry name" value="PTH11-LIKE INTEGRAL MEMBRANE PROTEIN (AFU_ORTHOLOGUE AFUA_5G11245)"/>
    <property type="match status" value="1"/>
</dbReference>
<keyword evidence="4 7" id="KW-0472">Membrane</keyword>
<feature type="transmembrane region" description="Helical" evidence="7">
    <location>
        <begin position="92"/>
        <end position="117"/>
    </location>
</feature>
<comment type="subcellular location">
    <subcellularLocation>
        <location evidence="1">Membrane</location>
        <topology evidence="1">Multi-pass membrane protein</topology>
    </subcellularLocation>
</comment>
<evidence type="ECO:0000256" key="5">
    <source>
        <dbReference type="ARBA" id="ARBA00038359"/>
    </source>
</evidence>
<keyword evidence="10" id="KW-1185">Reference proteome</keyword>
<evidence type="ECO:0000256" key="2">
    <source>
        <dbReference type="ARBA" id="ARBA00022692"/>
    </source>
</evidence>
<dbReference type="PANTHER" id="PTHR33048:SF163">
    <property type="entry name" value="INTEGRAL MEMBRANE PROTEIN (AFU_ORTHOLOGUE AFUA_8G05510)"/>
    <property type="match status" value="1"/>
</dbReference>
<dbReference type="InterPro" id="IPR049326">
    <property type="entry name" value="Rhodopsin_dom_fungi"/>
</dbReference>
<sequence length="362" mass="40823">MSDAQQEWPNRRTEILLSTAIICVLSTLFLAWRVIYAVVKKRKLLLCDYLLIIATILNITTTVIRFETTKHALGRHIKDPSILPGGIKSYSYGLYLGQVINLLAVAILKYSICAYLLALKFSKIYTVIVWASILMVTVFNLLIPMFGNFSCTPFEKNWNRQVVGGKCWFKGSQGLTYMQGVSNCLTDVVYVVAPLIYLRTIQLPSRTQWGLRVVFLLGLVATICSIFKTIELSALRKTRDPTWDGVDLTIWSATELSVGILIASLPPLRKVFDRMFRYILPTTFTSKSKTPGNSIPLYNLSKPMGRSGDNDDGSSERHILPEDSHVEGKIIKTVRHEITTTERDDTGEDRVKVRQSYDKISG</sequence>
<dbReference type="EMBL" id="MU001871">
    <property type="protein sequence ID" value="KAF2795036.1"/>
    <property type="molecule type" value="Genomic_DNA"/>
</dbReference>
<dbReference type="AlphaFoldDB" id="A0A6A6XF23"/>
<evidence type="ECO:0000256" key="3">
    <source>
        <dbReference type="ARBA" id="ARBA00022989"/>
    </source>
</evidence>
<gene>
    <name evidence="9" type="ORF">K505DRAFT_240769</name>
</gene>
<feature type="transmembrane region" description="Helical" evidence="7">
    <location>
        <begin position="177"/>
        <end position="197"/>
    </location>
</feature>
<dbReference type="Pfam" id="PF20684">
    <property type="entry name" value="Fung_rhodopsin"/>
    <property type="match status" value="1"/>
</dbReference>
<feature type="domain" description="Rhodopsin" evidence="8">
    <location>
        <begin position="33"/>
        <end position="273"/>
    </location>
</feature>
<evidence type="ECO:0000256" key="7">
    <source>
        <dbReference type="SAM" id="Phobius"/>
    </source>
</evidence>
<dbReference type="InterPro" id="IPR052337">
    <property type="entry name" value="SAT4-like"/>
</dbReference>
<dbReference type="GO" id="GO:0016020">
    <property type="term" value="C:membrane"/>
    <property type="evidence" value="ECO:0007669"/>
    <property type="project" value="UniProtKB-SubCell"/>
</dbReference>